<dbReference type="Pfam" id="PF00083">
    <property type="entry name" value="Sugar_tr"/>
    <property type="match status" value="1"/>
</dbReference>
<gene>
    <name evidence="9" type="ORF">XYLVIOL_LOCUS2070</name>
</gene>
<keyword evidence="5 7" id="KW-0472">Membrane</keyword>
<dbReference type="CDD" id="cd17358">
    <property type="entry name" value="MFS_GLUT6_8_Class3_like"/>
    <property type="match status" value="1"/>
</dbReference>
<feature type="transmembrane region" description="Helical" evidence="7">
    <location>
        <begin position="279"/>
        <end position="299"/>
    </location>
</feature>
<feature type="transmembrane region" description="Helical" evidence="7">
    <location>
        <begin position="306"/>
        <end position="328"/>
    </location>
</feature>
<evidence type="ECO:0000256" key="2">
    <source>
        <dbReference type="ARBA" id="ARBA00022475"/>
    </source>
</evidence>
<dbReference type="PROSITE" id="PS00217">
    <property type="entry name" value="SUGAR_TRANSPORT_2"/>
    <property type="match status" value="1"/>
</dbReference>
<name>A0ABP1N9M3_XYLVO</name>
<comment type="subcellular location">
    <subcellularLocation>
        <location evidence="1">Cell membrane</location>
        <topology evidence="1">Multi-pass membrane protein</topology>
    </subcellularLocation>
</comment>
<dbReference type="InterPro" id="IPR036259">
    <property type="entry name" value="MFS_trans_sf"/>
</dbReference>
<evidence type="ECO:0000256" key="6">
    <source>
        <dbReference type="ARBA" id="ARBA00023180"/>
    </source>
</evidence>
<dbReference type="SUPFAM" id="SSF103473">
    <property type="entry name" value="MFS general substrate transporter"/>
    <property type="match status" value="1"/>
</dbReference>
<dbReference type="EMBL" id="CAXAJV020001287">
    <property type="protein sequence ID" value="CAL7936255.1"/>
    <property type="molecule type" value="Genomic_DNA"/>
</dbReference>
<evidence type="ECO:0000256" key="4">
    <source>
        <dbReference type="ARBA" id="ARBA00022989"/>
    </source>
</evidence>
<dbReference type="InterPro" id="IPR050549">
    <property type="entry name" value="MFS_Trehalose_Transporter"/>
</dbReference>
<feature type="transmembrane region" description="Helical" evidence="7">
    <location>
        <begin position="158"/>
        <end position="179"/>
    </location>
</feature>
<dbReference type="InterPro" id="IPR044775">
    <property type="entry name" value="MFS_ERD6/Tret1-like"/>
</dbReference>
<reference evidence="9 10" key="1">
    <citation type="submission" date="2024-08" db="EMBL/GenBank/DDBJ databases">
        <authorList>
            <person name="Will J Nash"/>
            <person name="Angela Man"/>
            <person name="Seanna McTaggart"/>
            <person name="Kendall Baker"/>
            <person name="Tom Barker"/>
            <person name="Leah Catchpole"/>
            <person name="Alex Durrant"/>
            <person name="Karim Gharbi"/>
            <person name="Naomi Irish"/>
            <person name="Gemy Kaithakottil"/>
            <person name="Debby Ku"/>
            <person name="Aaliyah Providence"/>
            <person name="Felix Shaw"/>
            <person name="David Swarbreck"/>
            <person name="Chris Watkins"/>
            <person name="Ann M. McCartney"/>
            <person name="Giulio Formenti"/>
            <person name="Alice Mouton"/>
            <person name="Noel Vella"/>
            <person name="Bjorn M von Reumont"/>
            <person name="Adriana Vella"/>
            <person name="Wilfried Haerty"/>
        </authorList>
    </citation>
    <scope>NUCLEOTIDE SEQUENCE [LARGE SCALE GENOMIC DNA]</scope>
</reference>
<keyword evidence="3 7" id="KW-0812">Transmembrane</keyword>
<organism evidence="9 10">
    <name type="scientific">Xylocopa violacea</name>
    <name type="common">Violet carpenter bee</name>
    <name type="synonym">Apis violacea</name>
    <dbReference type="NCBI Taxonomy" id="135666"/>
    <lineage>
        <taxon>Eukaryota</taxon>
        <taxon>Metazoa</taxon>
        <taxon>Ecdysozoa</taxon>
        <taxon>Arthropoda</taxon>
        <taxon>Hexapoda</taxon>
        <taxon>Insecta</taxon>
        <taxon>Pterygota</taxon>
        <taxon>Neoptera</taxon>
        <taxon>Endopterygota</taxon>
        <taxon>Hymenoptera</taxon>
        <taxon>Apocrita</taxon>
        <taxon>Aculeata</taxon>
        <taxon>Apoidea</taxon>
        <taxon>Anthophila</taxon>
        <taxon>Apidae</taxon>
        <taxon>Xylocopa</taxon>
        <taxon>Xylocopa</taxon>
    </lineage>
</organism>
<proteinExistence type="predicted"/>
<comment type="caution">
    <text evidence="9">The sequence shown here is derived from an EMBL/GenBank/DDBJ whole genome shotgun (WGS) entry which is preliminary data.</text>
</comment>
<dbReference type="InterPro" id="IPR005829">
    <property type="entry name" value="Sugar_transporter_CS"/>
</dbReference>
<evidence type="ECO:0000256" key="1">
    <source>
        <dbReference type="ARBA" id="ARBA00004651"/>
    </source>
</evidence>
<dbReference type="PANTHER" id="PTHR48021">
    <property type="match status" value="1"/>
</dbReference>
<evidence type="ECO:0000256" key="7">
    <source>
        <dbReference type="SAM" id="Phobius"/>
    </source>
</evidence>
<evidence type="ECO:0000256" key="5">
    <source>
        <dbReference type="ARBA" id="ARBA00023136"/>
    </source>
</evidence>
<feature type="transmembrane region" description="Helical" evidence="7">
    <location>
        <begin position="46"/>
        <end position="69"/>
    </location>
</feature>
<feature type="transmembrane region" description="Helical" evidence="7">
    <location>
        <begin position="340"/>
        <end position="363"/>
    </location>
</feature>
<sequence>MKKVYLTVFASNVGMMSYGLFLGWSSPSVPVLLGNDSPVPLTLQQATWVISIHSVGSAVGGVFSIYVINLIGRKRILLFSAIPGVIGWMIIAFAISSWELIVGRFICGLSTGLGYVTAMMYVGEISPANIRGAMTCTLTVAAKFGLFVEWVIGPFLSVRHLAFASSLLPVLFFVSLLPLPESPYHFMRHGRRDEAIASLVQLRGTTDISKEADTIEKFIKIDLDNNTGLWEILSVSGNRKALIVLLGLFVIQQWSGSYAVLSYAELIFDSTGNQFKGKYITMITGGVQVVFTLISSSVVDRYSRRLLLIISAFGTCISTFLVGIFFFLQNIQMNVDRIVWLPAVALILYNVLYAFGLAAVPFTMMSELFPTNVKVLGNTIGMLCCYFCSAVVTLFYHNLAEQYGVHVAFWFFSLISILGVLFVYFYVPETKGKTLQEIQQQLHGLKVQ</sequence>
<dbReference type="PANTHER" id="PTHR48021:SF46">
    <property type="entry name" value="MAJOR FACILITATOR SUPERFAMILY (MFS) PROFILE DOMAIN-CONTAINING PROTEIN"/>
    <property type="match status" value="1"/>
</dbReference>
<evidence type="ECO:0000313" key="9">
    <source>
        <dbReference type="EMBL" id="CAL7936255.1"/>
    </source>
</evidence>
<feature type="transmembrane region" description="Helical" evidence="7">
    <location>
        <begin position="5"/>
        <end position="26"/>
    </location>
</feature>
<dbReference type="PRINTS" id="PR00171">
    <property type="entry name" value="SUGRTRNSPORT"/>
</dbReference>
<evidence type="ECO:0000259" key="8">
    <source>
        <dbReference type="PROSITE" id="PS50850"/>
    </source>
</evidence>
<dbReference type="InterPro" id="IPR020846">
    <property type="entry name" value="MFS_dom"/>
</dbReference>
<evidence type="ECO:0000313" key="10">
    <source>
        <dbReference type="Proteomes" id="UP001642520"/>
    </source>
</evidence>
<keyword evidence="4 7" id="KW-1133">Transmembrane helix</keyword>
<evidence type="ECO:0000256" key="3">
    <source>
        <dbReference type="ARBA" id="ARBA00022692"/>
    </source>
</evidence>
<feature type="transmembrane region" description="Helical" evidence="7">
    <location>
        <begin position="76"/>
        <end position="95"/>
    </location>
</feature>
<keyword evidence="2" id="KW-1003">Cell membrane</keyword>
<feature type="transmembrane region" description="Helical" evidence="7">
    <location>
        <begin position="101"/>
        <end position="122"/>
    </location>
</feature>
<feature type="transmembrane region" description="Helical" evidence="7">
    <location>
        <begin position="375"/>
        <end position="396"/>
    </location>
</feature>
<dbReference type="InterPro" id="IPR005828">
    <property type="entry name" value="MFS_sugar_transport-like"/>
</dbReference>
<accession>A0ABP1N9M3</accession>
<dbReference type="PROSITE" id="PS50850">
    <property type="entry name" value="MFS"/>
    <property type="match status" value="1"/>
</dbReference>
<dbReference type="InterPro" id="IPR003663">
    <property type="entry name" value="Sugar/inositol_transpt"/>
</dbReference>
<dbReference type="Proteomes" id="UP001642520">
    <property type="component" value="Unassembled WGS sequence"/>
</dbReference>
<feature type="transmembrane region" description="Helical" evidence="7">
    <location>
        <begin position="408"/>
        <end position="427"/>
    </location>
</feature>
<feature type="domain" description="Major facilitator superfamily (MFS) profile" evidence="8">
    <location>
        <begin position="3"/>
        <end position="431"/>
    </location>
</feature>
<protein>
    <recommendedName>
        <fullName evidence="8">Major facilitator superfamily (MFS) profile domain-containing protein</fullName>
    </recommendedName>
</protein>
<keyword evidence="10" id="KW-1185">Reference proteome</keyword>
<feature type="transmembrane region" description="Helical" evidence="7">
    <location>
        <begin position="134"/>
        <end position="152"/>
    </location>
</feature>
<dbReference type="Gene3D" id="1.20.1250.20">
    <property type="entry name" value="MFS general substrate transporter like domains"/>
    <property type="match status" value="1"/>
</dbReference>
<feature type="transmembrane region" description="Helical" evidence="7">
    <location>
        <begin position="241"/>
        <end position="259"/>
    </location>
</feature>
<keyword evidence="6" id="KW-0325">Glycoprotein</keyword>